<evidence type="ECO:0000313" key="6">
    <source>
        <dbReference type="EMBL" id="SVD84040.1"/>
    </source>
</evidence>
<dbReference type="GO" id="GO:0004314">
    <property type="term" value="F:[acyl-carrier-protein] S-malonyltransferase activity"/>
    <property type="evidence" value="ECO:0007669"/>
    <property type="project" value="UniProtKB-EC"/>
</dbReference>
<sequence>MRAVLFPGQGSQYVGMGSDFYEKFDLVKKIFKTVDKTLGFSLSHIILNGPEAKLKLTQNTQPAIMAIGVSIFNVLKNHFDLNLNNAKFFAGHSLGEYTALVCAGSLTLEKATYLLHERGKSMQKAVAPGQGAMIAILGMTIDDVQKEINLLPKKEICEIANDNSNGQVVVSGERKIIEVLSENLKKKRKKGILLPVSAPFHCSLMKSAAENMKDKIENTNFLKPKPNIISNVTAKEEMDVNRIKPLLI</sequence>
<keyword evidence="2" id="KW-0808">Transferase</keyword>
<dbReference type="Gene3D" id="3.40.366.10">
    <property type="entry name" value="Malonyl-Coenzyme A Acyl Carrier Protein, domain 2"/>
    <property type="match status" value="1"/>
</dbReference>
<dbReference type="InterPro" id="IPR001227">
    <property type="entry name" value="Ac_transferase_dom_sf"/>
</dbReference>
<dbReference type="SUPFAM" id="SSF52151">
    <property type="entry name" value="FabD/lysophospholipase-like"/>
    <property type="match status" value="1"/>
</dbReference>
<gene>
    <name evidence="6" type="ORF">METZ01_LOCUS436894</name>
</gene>
<dbReference type="SUPFAM" id="SSF55048">
    <property type="entry name" value="Probable ACP-binding domain of malonyl-CoA ACP transacylase"/>
    <property type="match status" value="1"/>
</dbReference>
<evidence type="ECO:0000256" key="1">
    <source>
        <dbReference type="ARBA" id="ARBA00013258"/>
    </source>
</evidence>
<evidence type="ECO:0000256" key="4">
    <source>
        <dbReference type="ARBA" id="ARBA00048462"/>
    </source>
</evidence>
<name>A0A382YLS5_9ZZZZ</name>
<dbReference type="EC" id="2.3.1.39" evidence="1"/>
<feature type="non-terminal residue" evidence="6">
    <location>
        <position position="248"/>
    </location>
</feature>
<dbReference type="AlphaFoldDB" id="A0A382YLS5"/>
<evidence type="ECO:0000259" key="5">
    <source>
        <dbReference type="SMART" id="SM00827"/>
    </source>
</evidence>
<protein>
    <recommendedName>
        <fullName evidence="1">[acyl-carrier-protein] S-malonyltransferase</fullName>
        <ecNumber evidence="1">2.3.1.39</ecNumber>
    </recommendedName>
</protein>
<dbReference type="InterPro" id="IPR016036">
    <property type="entry name" value="Malonyl_transacylase_ACP-bd"/>
</dbReference>
<evidence type="ECO:0000256" key="3">
    <source>
        <dbReference type="ARBA" id="ARBA00023315"/>
    </source>
</evidence>
<comment type="catalytic activity">
    <reaction evidence="4">
        <text>holo-[ACP] + malonyl-CoA = malonyl-[ACP] + CoA</text>
        <dbReference type="Rhea" id="RHEA:41792"/>
        <dbReference type="Rhea" id="RHEA-COMP:9623"/>
        <dbReference type="Rhea" id="RHEA-COMP:9685"/>
        <dbReference type="ChEBI" id="CHEBI:57287"/>
        <dbReference type="ChEBI" id="CHEBI:57384"/>
        <dbReference type="ChEBI" id="CHEBI:64479"/>
        <dbReference type="ChEBI" id="CHEBI:78449"/>
        <dbReference type="EC" id="2.3.1.39"/>
    </reaction>
</comment>
<dbReference type="Pfam" id="PF00698">
    <property type="entry name" value="Acyl_transf_1"/>
    <property type="match status" value="1"/>
</dbReference>
<evidence type="ECO:0000256" key="2">
    <source>
        <dbReference type="ARBA" id="ARBA00022679"/>
    </source>
</evidence>
<dbReference type="PANTHER" id="PTHR42681:SF1">
    <property type="entry name" value="MALONYL-COA-ACYL CARRIER PROTEIN TRANSACYLASE, MITOCHONDRIAL"/>
    <property type="match status" value="1"/>
</dbReference>
<dbReference type="EMBL" id="UINC01176760">
    <property type="protein sequence ID" value="SVD84040.1"/>
    <property type="molecule type" value="Genomic_DNA"/>
</dbReference>
<dbReference type="PANTHER" id="PTHR42681">
    <property type="entry name" value="MALONYL-COA-ACYL CARRIER PROTEIN TRANSACYLASE, MITOCHONDRIAL"/>
    <property type="match status" value="1"/>
</dbReference>
<dbReference type="GO" id="GO:0005739">
    <property type="term" value="C:mitochondrion"/>
    <property type="evidence" value="ECO:0007669"/>
    <property type="project" value="TreeGrafter"/>
</dbReference>
<proteinExistence type="predicted"/>
<feature type="domain" description="Malonyl-CoA:ACP transacylase (MAT)" evidence="5">
    <location>
        <begin position="5"/>
        <end position="243"/>
    </location>
</feature>
<dbReference type="Gene3D" id="3.30.70.250">
    <property type="entry name" value="Malonyl-CoA ACP transacylase, ACP-binding"/>
    <property type="match status" value="1"/>
</dbReference>
<keyword evidence="3" id="KW-0012">Acyltransferase</keyword>
<accession>A0A382YLS5</accession>
<dbReference type="InterPro" id="IPR016035">
    <property type="entry name" value="Acyl_Trfase/lysoPLipase"/>
</dbReference>
<reference evidence="6" key="1">
    <citation type="submission" date="2018-05" db="EMBL/GenBank/DDBJ databases">
        <authorList>
            <person name="Lanie J.A."/>
            <person name="Ng W.-L."/>
            <person name="Kazmierczak K.M."/>
            <person name="Andrzejewski T.M."/>
            <person name="Davidsen T.M."/>
            <person name="Wayne K.J."/>
            <person name="Tettelin H."/>
            <person name="Glass J.I."/>
            <person name="Rusch D."/>
            <person name="Podicherti R."/>
            <person name="Tsui H.-C.T."/>
            <person name="Winkler M.E."/>
        </authorList>
    </citation>
    <scope>NUCLEOTIDE SEQUENCE</scope>
</reference>
<dbReference type="InterPro" id="IPR014043">
    <property type="entry name" value="Acyl_transferase_dom"/>
</dbReference>
<dbReference type="InterPro" id="IPR050858">
    <property type="entry name" value="Mal-CoA-ACP_Trans/PKS_FabD"/>
</dbReference>
<dbReference type="SMART" id="SM00827">
    <property type="entry name" value="PKS_AT"/>
    <property type="match status" value="1"/>
</dbReference>
<dbReference type="GO" id="GO:0006633">
    <property type="term" value="P:fatty acid biosynthetic process"/>
    <property type="evidence" value="ECO:0007669"/>
    <property type="project" value="TreeGrafter"/>
</dbReference>
<organism evidence="6">
    <name type="scientific">marine metagenome</name>
    <dbReference type="NCBI Taxonomy" id="408172"/>
    <lineage>
        <taxon>unclassified sequences</taxon>
        <taxon>metagenomes</taxon>
        <taxon>ecological metagenomes</taxon>
    </lineage>
</organism>